<dbReference type="Gene3D" id="3.40.50.12170">
    <property type="entry name" value="Uncharacterised protein PF07075, DUF1343"/>
    <property type="match status" value="1"/>
</dbReference>
<accession>A0A0F6W126</accession>
<evidence type="ECO:0000259" key="4">
    <source>
        <dbReference type="Pfam" id="PF20732"/>
    </source>
</evidence>
<dbReference type="SUPFAM" id="SSF56601">
    <property type="entry name" value="beta-lactamase/transpeptidase-like"/>
    <property type="match status" value="1"/>
</dbReference>
<dbReference type="Proteomes" id="UP000034883">
    <property type="component" value="Chromosome"/>
</dbReference>
<protein>
    <submittedName>
        <fullName evidence="5">Uncharacterized protein</fullName>
    </submittedName>
</protein>
<dbReference type="GO" id="GO:0033922">
    <property type="term" value="F:peptidoglycan beta-N-acetylmuramidase activity"/>
    <property type="evidence" value="ECO:0007669"/>
    <property type="project" value="InterPro"/>
</dbReference>
<dbReference type="Gene3D" id="3.40.710.10">
    <property type="entry name" value="DD-peptidase/beta-lactamase superfamily"/>
    <property type="match status" value="1"/>
</dbReference>
<dbReference type="Pfam" id="PF00144">
    <property type="entry name" value="Beta-lactamase"/>
    <property type="match status" value="1"/>
</dbReference>
<evidence type="ECO:0000259" key="3">
    <source>
        <dbReference type="Pfam" id="PF07075"/>
    </source>
</evidence>
<dbReference type="AlphaFoldDB" id="A0A0F6W126"/>
<dbReference type="InterPro" id="IPR048503">
    <property type="entry name" value="NamZ_C"/>
</dbReference>
<organism evidence="5 6">
    <name type="scientific">Sandaracinus amylolyticus</name>
    <dbReference type="NCBI Taxonomy" id="927083"/>
    <lineage>
        <taxon>Bacteria</taxon>
        <taxon>Pseudomonadati</taxon>
        <taxon>Myxococcota</taxon>
        <taxon>Polyangia</taxon>
        <taxon>Polyangiales</taxon>
        <taxon>Sandaracinaceae</taxon>
        <taxon>Sandaracinus</taxon>
    </lineage>
</organism>
<dbReference type="InterPro" id="IPR012338">
    <property type="entry name" value="Beta-lactam/transpept-like"/>
</dbReference>
<dbReference type="Pfam" id="PF07075">
    <property type="entry name" value="NamZ_N"/>
    <property type="match status" value="1"/>
</dbReference>
<evidence type="ECO:0000313" key="6">
    <source>
        <dbReference type="Proteomes" id="UP000034883"/>
    </source>
</evidence>
<evidence type="ECO:0000313" key="5">
    <source>
        <dbReference type="EMBL" id="AKF04552.1"/>
    </source>
</evidence>
<gene>
    <name evidence="5" type="ORF">DB32_001701</name>
</gene>
<dbReference type="OrthoDB" id="9808046at2"/>
<dbReference type="InterPro" id="IPR048502">
    <property type="entry name" value="NamZ_N"/>
</dbReference>
<feature type="domain" description="Peptidoglycan beta-N-acetylmuramidase NamZ C-terminal" evidence="4">
    <location>
        <begin position="657"/>
        <end position="805"/>
    </location>
</feature>
<proteinExistence type="predicted"/>
<dbReference type="EMBL" id="CP011125">
    <property type="protein sequence ID" value="AKF04552.1"/>
    <property type="molecule type" value="Genomic_DNA"/>
</dbReference>
<evidence type="ECO:0000256" key="1">
    <source>
        <dbReference type="SAM" id="SignalP"/>
    </source>
</evidence>
<keyword evidence="1" id="KW-0732">Signal</keyword>
<feature type="domain" description="Beta-lactamase-related" evidence="2">
    <location>
        <begin position="85"/>
        <end position="406"/>
    </location>
</feature>
<evidence type="ECO:0000259" key="2">
    <source>
        <dbReference type="Pfam" id="PF00144"/>
    </source>
</evidence>
<feature type="domain" description="Peptidoglycan beta-N-acetylmuramidase NamZ N-terminal" evidence="3">
    <location>
        <begin position="450"/>
        <end position="652"/>
    </location>
</feature>
<keyword evidence="6" id="KW-1185">Reference proteome</keyword>
<dbReference type="InterPro" id="IPR008302">
    <property type="entry name" value="NamZ"/>
</dbReference>
<sequence length="806" mass="87291">MRARLMFTALRWLVRGLIAAESLSLAACGSARSTAPRAEETITRAVVEPSSAETSAGAAPVVVDEAPRDDVVAIRIPVDVERAIDDAVHTAITQRALPGAVVAIGRRDGLVFLRAYGARAIDPELERNDVGTIYDLASLTKPIATATSIALLAERGVLSFDDPASRFVAEIDRRITIRHLLDHTSGLPAADPLARYEGETREQSIARIASLRPEHVPGTQMLYSDLGFVLLGEIVTRASGVPLDQLVAREILAPLGMRSSSYRPDASWLPRIAPTERAERRGGVLVRGDVHDPRAWRLGGVSGNAGLFASAPDLARFARMMLGEGELDGVRVLAPESVRALIAGQPRALGWDRRTAEEARTRGLGEGSIGHLGWTGTAIRIDPARDVFVVLLSNDVHPDGRGDVRPLFAELDRLVGHHVQRFLPAPAREVRAGIDVELASEMTHLRGANVVLVTHDAARTRDGRRTLDVLAERDELEVLRVLAPEHGLGSDREGAIGDGRDVRTGIEVRGVFGPRRRPDDAMLEGADTLVVDLVDVGARFYTYASTMHQVLLTAASRPGLRVVILDRPDPLGGVIVEGPGLDDALLSFVNHHTLPLRHGMTMGELARLLDHELGLALGERLVIVRAEGWQRAHDGVDVGARWVAPSPNLPDLDAVSLYPAVALLEGADVSVGRGTDAPFRVLGAPWMDTTRVLEMLRASSVPGVSFEETRFTPREARHRGRACRGIRVAITDRATYRASITGLAIVRAVVAAHRERLDRARVLAMVGRAEVLEAIERGEPWDAVLARVDADARAFEARRAPFLLYE</sequence>
<name>A0A0F6W126_9BACT</name>
<dbReference type="RefSeq" id="WP_053231880.1">
    <property type="nucleotide sequence ID" value="NZ_CP011125.1"/>
</dbReference>
<dbReference type="PANTHER" id="PTHR42915:SF1">
    <property type="entry name" value="PEPTIDOGLYCAN BETA-N-ACETYLMURAMIDASE NAMZ"/>
    <property type="match status" value="1"/>
</dbReference>
<dbReference type="Gene3D" id="3.90.1150.140">
    <property type="match status" value="1"/>
</dbReference>
<dbReference type="Pfam" id="PF20732">
    <property type="entry name" value="NamZ_C"/>
    <property type="match status" value="1"/>
</dbReference>
<dbReference type="KEGG" id="samy:DB32_001701"/>
<dbReference type="PANTHER" id="PTHR42915">
    <property type="entry name" value="HYPOTHETICAL 460 KDA PROTEIN IN FEUA-SIGW INTERGENIC REGION [PRECURSOR]"/>
    <property type="match status" value="1"/>
</dbReference>
<feature type="signal peptide" evidence="1">
    <location>
        <begin position="1"/>
        <end position="26"/>
    </location>
</feature>
<dbReference type="STRING" id="927083.DB32_001701"/>
<reference evidence="5 6" key="1">
    <citation type="submission" date="2015-03" db="EMBL/GenBank/DDBJ databases">
        <title>Genome assembly of Sandaracinus amylolyticus DSM 53668.</title>
        <authorList>
            <person name="Sharma G."/>
            <person name="Subramanian S."/>
        </authorList>
    </citation>
    <scope>NUCLEOTIDE SEQUENCE [LARGE SCALE GENOMIC DNA]</scope>
    <source>
        <strain evidence="5 6">DSM 53668</strain>
    </source>
</reference>
<dbReference type="InterPro" id="IPR001466">
    <property type="entry name" value="Beta-lactam-related"/>
</dbReference>
<feature type="chain" id="PRO_5002511098" evidence="1">
    <location>
        <begin position="27"/>
        <end position="806"/>
    </location>
</feature>